<reference evidence="1" key="1">
    <citation type="submission" date="2023-05" db="EMBL/GenBank/DDBJ databases">
        <authorList>
            <person name="Stuckert A."/>
        </authorList>
    </citation>
    <scope>NUCLEOTIDE SEQUENCE</scope>
</reference>
<evidence type="ECO:0000313" key="1">
    <source>
        <dbReference type="EMBL" id="CAI9598758.1"/>
    </source>
</evidence>
<dbReference type="Proteomes" id="UP001162483">
    <property type="component" value="Unassembled WGS sequence"/>
</dbReference>
<gene>
    <name evidence="1" type="ORF">SPARVUS_LOCUS12486695</name>
</gene>
<accession>A0ABN9FTS9</accession>
<name>A0ABN9FTS9_9NEOB</name>
<proteinExistence type="predicted"/>
<evidence type="ECO:0000313" key="2">
    <source>
        <dbReference type="Proteomes" id="UP001162483"/>
    </source>
</evidence>
<sequence>MSSAGVGVLHFIDGIINSQMYCSLLKEKFSNMTMIQKHTFKATSKLHF</sequence>
<dbReference type="EMBL" id="CATNWA010017201">
    <property type="protein sequence ID" value="CAI9598758.1"/>
    <property type="molecule type" value="Genomic_DNA"/>
</dbReference>
<keyword evidence="2" id="KW-1185">Reference proteome</keyword>
<protein>
    <submittedName>
        <fullName evidence="1">Uncharacterized protein</fullName>
    </submittedName>
</protein>
<comment type="caution">
    <text evidence="1">The sequence shown here is derived from an EMBL/GenBank/DDBJ whole genome shotgun (WGS) entry which is preliminary data.</text>
</comment>
<organism evidence="1 2">
    <name type="scientific">Staurois parvus</name>
    <dbReference type="NCBI Taxonomy" id="386267"/>
    <lineage>
        <taxon>Eukaryota</taxon>
        <taxon>Metazoa</taxon>
        <taxon>Chordata</taxon>
        <taxon>Craniata</taxon>
        <taxon>Vertebrata</taxon>
        <taxon>Euteleostomi</taxon>
        <taxon>Amphibia</taxon>
        <taxon>Batrachia</taxon>
        <taxon>Anura</taxon>
        <taxon>Neobatrachia</taxon>
        <taxon>Ranoidea</taxon>
        <taxon>Ranidae</taxon>
        <taxon>Staurois</taxon>
    </lineage>
</organism>